<feature type="coiled-coil region" evidence="1">
    <location>
        <begin position="1122"/>
        <end position="1195"/>
    </location>
</feature>
<dbReference type="Proteomes" id="UP001497644">
    <property type="component" value="Chromosome 9"/>
</dbReference>
<evidence type="ECO:0000256" key="2">
    <source>
        <dbReference type="SAM" id="MobiDB-lite"/>
    </source>
</evidence>
<gene>
    <name evidence="3" type="ORF">LPLAT_LOCUS14071</name>
</gene>
<name>A0AAV2PAS7_9HYME</name>
<evidence type="ECO:0000313" key="4">
    <source>
        <dbReference type="Proteomes" id="UP001497644"/>
    </source>
</evidence>
<keyword evidence="1" id="KW-0175">Coiled coil</keyword>
<accession>A0AAV2PAS7</accession>
<evidence type="ECO:0000313" key="3">
    <source>
        <dbReference type="EMBL" id="CAL1689073.1"/>
    </source>
</evidence>
<feature type="region of interest" description="Disordered" evidence="2">
    <location>
        <begin position="264"/>
        <end position="284"/>
    </location>
</feature>
<feature type="coiled-coil region" evidence="1">
    <location>
        <begin position="986"/>
        <end position="1013"/>
    </location>
</feature>
<keyword evidence="4" id="KW-1185">Reference proteome</keyword>
<feature type="region of interest" description="Disordered" evidence="2">
    <location>
        <begin position="1335"/>
        <end position="1355"/>
    </location>
</feature>
<reference evidence="3" key="1">
    <citation type="submission" date="2024-04" db="EMBL/GenBank/DDBJ databases">
        <authorList>
            <consortium name="Molecular Ecology Group"/>
        </authorList>
    </citation>
    <scope>NUCLEOTIDE SEQUENCE</scope>
</reference>
<sequence>MSYAEHGPRIFLAGRPSSDAPLTYGDYVLPKKRSEGRLKLYNSCTDIRAWSPNILESTRYFRELNEHDPAPGRVVPFNVVMENMIGLTAQAQNELRVARRELRKYKSLKLTSEQQKCLENFDKATVVINETQEMKVEAIIRPLSQEGRGLFNANKIAALQHSDTYLSMYFRPGRRFRYDRGIHNFLLTNTHVLRENLNAKYQPSENNTYLISRVTSCNILTEARAAREYSDQTSTCIEYVDASSQVMQDVCEVGVQTDKYKDDTYDEQSNVDSSSSQYCESSESVSTSESELRINLDPDVCEKNHKGVIIQKDSEIIVLKNELGMKEDELEELRELNKHLQTLLKEEDENANILRRNLNILQEKLKIVSDKRNVEVENLSAKLSSSECLVDQLKTELGRKCQVCYFQSQEIQKLRQEVKEAELLSVENESLTRKVKEMEHLSKEAESCGIALEQVKNVWRERDILQKQYCEQSCTLADREDEIKRLLTLIKQMSVAADTREVEMNDVVANLKNEIQVKNEKISQCEMQLICMEREVGNLTNMLKSSLNNLDESKIAYEGICEYTKCEHDTCLDVQSALSALKAFIAELEECKLERRNRLREIDNLKAYVACYSQESASEITNTDFDTGHGSIQPVAEDSTSSNCGDCHSSKELVNVQIQSDDIDSSAMCSEESEKVELNEVISYEEIDHALATHIKRSINKIHEISTVLQGAGDYHVQIVKEYAKQQQELQKKDLEITKLKQKVAEHMLQRGEGDCMIQEQIRKRMLEKEKMLEAVINKRDSEIERLHKDLLALENENVDFFDTNTAQNEELKVQRDQIRKLNQQIDVLQQTISILKEETNNIDSMRKELIELQMENNDLKNKLTQANEIVSKNAEIIADLECKDEKNRMALTHGSIKYDAMITQKQSDIVRLQDENQSLQDQLSKVVIELARSNDTISLLRRESDNMTVINVLQGNLSDLDMDKEKLLAKVDYLRSEIMSRQSSTANIENELRTLSQRNETLKTDIDTVRNTNDQLLYTHEDTIKRSLKDTLYTLPGKIYEKIVRLRTEIKEYDKEMKNASEQHQNKDIFENEKEKQQVKVYADESYQQDEEFYTSQRTRDEFVPIAQEVDCNTENAVQKLRFLEGQYESKLHEIKNLIDDVKLRDYEIKNLQECITYLLKEKNDLQTKVKCQVEEYQNKLALLKKKYDSSLNAFRKRHNENVERLQMRFEDIMKIEKSPFDAESWLQSLNLKELTELHNRINILSSHAAENTESNITHTETRNHYSPRNNSEEHKFYNKFTLHKQYTRENKLSLNRKASKDKLISENLNTENNEKIAITELYSRDLRFKQKQRFFDDGKKQTENTESPKPRIDRTLDWQREKFIYQCSIHHKLNNAR</sequence>
<feature type="coiled-coil region" evidence="1">
    <location>
        <begin position="777"/>
        <end position="870"/>
    </location>
</feature>
<feature type="compositionally biased region" description="Low complexity" evidence="2">
    <location>
        <begin position="273"/>
        <end position="284"/>
    </location>
</feature>
<evidence type="ECO:0000256" key="1">
    <source>
        <dbReference type="SAM" id="Coils"/>
    </source>
</evidence>
<proteinExistence type="predicted"/>
<dbReference type="EMBL" id="OZ034832">
    <property type="protein sequence ID" value="CAL1689073.1"/>
    <property type="molecule type" value="Genomic_DNA"/>
</dbReference>
<protein>
    <submittedName>
        <fullName evidence="3">Uncharacterized protein</fullName>
    </submittedName>
</protein>
<organism evidence="3 4">
    <name type="scientific">Lasius platythorax</name>
    <dbReference type="NCBI Taxonomy" id="488582"/>
    <lineage>
        <taxon>Eukaryota</taxon>
        <taxon>Metazoa</taxon>
        <taxon>Ecdysozoa</taxon>
        <taxon>Arthropoda</taxon>
        <taxon>Hexapoda</taxon>
        <taxon>Insecta</taxon>
        <taxon>Pterygota</taxon>
        <taxon>Neoptera</taxon>
        <taxon>Endopterygota</taxon>
        <taxon>Hymenoptera</taxon>
        <taxon>Apocrita</taxon>
        <taxon>Aculeata</taxon>
        <taxon>Formicoidea</taxon>
        <taxon>Formicidae</taxon>
        <taxon>Formicinae</taxon>
        <taxon>Lasius</taxon>
        <taxon>Lasius</taxon>
    </lineage>
</organism>
<feature type="coiled-coil region" evidence="1">
    <location>
        <begin position="316"/>
        <end position="441"/>
    </location>
</feature>
<feature type="coiled-coil region" evidence="1">
    <location>
        <begin position="903"/>
        <end position="930"/>
    </location>
</feature>
<feature type="coiled-coil region" evidence="1">
    <location>
        <begin position="723"/>
        <end position="750"/>
    </location>
</feature>